<sequence length="241" mass="26055">MVSIALIAQPLVALTDVRPAYGSGVYAIYYHGDHPLYAGISGSETPIYVGKADPAKDDASTTREQGAKLTARLLEHAGTIGTAESYADKLPSHLSPIKLADFVCRRLVCATNAQLVAEKHLIRTFWPIWNSETKACWGMSKHGDAATTRANKRSPWDVVHPGRLWALDERLADSLTPDEIAKRIAATLERVPPRQDHAALLEEMLAGFRQDDAVSVEPDIPPVGESVAGPEPDEAGGVDDE</sequence>
<protein>
    <submittedName>
        <fullName evidence="2">Eco29kI family restriction endonuclease</fullName>
    </submittedName>
</protein>
<keyword evidence="2" id="KW-0378">Hydrolase</keyword>
<evidence type="ECO:0000313" key="2">
    <source>
        <dbReference type="EMBL" id="MQW02816.1"/>
    </source>
</evidence>
<organism evidence="2">
    <name type="scientific">Rhizobium meliloti</name>
    <name type="common">Ensifer meliloti</name>
    <name type="synonym">Sinorhizobium meliloti</name>
    <dbReference type="NCBI Taxonomy" id="382"/>
    <lineage>
        <taxon>Bacteria</taxon>
        <taxon>Pseudomonadati</taxon>
        <taxon>Pseudomonadota</taxon>
        <taxon>Alphaproteobacteria</taxon>
        <taxon>Hyphomicrobiales</taxon>
        <taxon>Rhizobiaceae</taxon>
        <taxon>Sinorhizobium/Ensifer group</taxon>
        <taxon>Sinorhizobium</taxon>
    </lineage>
</organism>
<name>A0A6A7ZIQ9_RHIML</name>
<keyword evidence="2" id="KW-0540">Nuclease</keyword>
<dbReference type="GO" id="GO:0004519">
    <property type="term" value="F:endonuclease activity"/>
    <property type="evidence" value="ECO:0007669"/>
    <property type="project" value="UniProtKB-KW"/>
</dbReference>
<feature type="compositionally biased region" description="Acidic residues" evidence="1">
    <location>
        <begin position="231"/>
        <end position="241"/>
    </location>
</feature>
<dbReference type="InterPro" id="IPR018575">
    <property type="entry name" value="Restrct_endonuc_II_Eco29kI"/>
</dbReference>
<comment type="caution">
    <text evidence="2">The sequence shown here is derived from an EMBL/GenBank/DDBJ whole genome shotgun (WGS) entry which is preliminary data.</text>
</comment>
<proteinExistence type="predicted"/>
<evidence type="ECO:0000256" key="1">
    <source>
        <dbReference type="SAM" id="MobiDB-lite"/>
    </source>
</evidence>
<dbReference type="AlphaFoldDB" id="A0A6A7ZIQ9"/>
<accession>A0A6A7ZIQ9</accession>
<dbReference type="EMBL" id="WISP01000027">
    <property type="protein sequence ID" value="MQW02816.1"/>
    <property type="molecule type" value="Genomic_DNA"/>
</dbReference>
<dbReference type="Pfam" id="PF09517">
    <property type="entry name" value="RE_Eco29kI"/>
    <property type="match status" value="1"/>
</dbReference>
<feature type="region of interest" description="Disordered" evidence="1">
    <location>
        <begin position="215"/>
        <end position="241"/>
    </location>
</feature>
<reference evidence="2" key="1">
    <citation type="journal article" date="2013" name="Genome Biol.">
        <title>Comparative genomics of the core and accessory genomes of 48 Sinorhizobium strains comprising five genospecies.</title>
        <authorList>
            <person name="Sugawara M."/>
            <person name="Epstein B."/>
            <person name="Badgley B.D."/>
            <person name="Unno T."/>
            <person name="Xu L."/>
            <person name="Reese J."/>
            <person name="Gyaneshwar P."/>
            <person name="Denny R."/>
            <person name="Mudge J."/>
            <person name="Bharti A.K."/>
            <person name="Farmer A.D."/>
            <person name="May G.D."/>
            <person name="Woodward J.E."/>
            <person name="Medigue C."/>
            <person name="Vallenet D."/>
            <person name="Lajus A."/>
            <person name="Rouy Z."/>
            <person name="Martinez-Vaz B."/>
            <person name="Tiffin P."/>
            <person name="Young N.D."/>
            <person name="Sadowsky M.J."/>
        </authorList>
    </citation>
    <scope>NUCLEOTIDE SEQUENCE</scope>
    <source>
        <strain evidence="2">M30</strain>
    </source>
</reference>
<keyword evidence="2" id="KW-0255">Endonuclease</keyword>
<gene>
    <name evidence="2" type="ORF">GHK45_02940</name>
</gene>